<dbReference type="PANTHER" id="PTHR13412">
    <property type="entry name" value="T-CELL IMMUNOMODULATORY PROTEIN HOMOLOG"/>
    <property type="match status" value="1"/>
</dbReference>
<dbReference type="PANTHER" id="PTHR13412:SF0">
    <property type="entry name" value="T-CELL IMMUNOMODULATORY PROTEIN"/>
    <property type="match status" value="1"/>
</dbReference>
<keyword evidence="4 6" id="KW-0472">Membrane</keyword>
<dbReference type="GO" id="GO:0005886">
    <property type="term" value="C:plasma membrane"/>
    <property type="evidence" value="ECO:0007669"/>
    <property type="project" value="TreeGrafter"/>
</dbReference>
<feature type="domain" description="T-cell immunomodulatory protein TIP C2" evidence="7">
    <location>
        <begin position="2"/>
        <end position="87"/>
    </location>
</feature>
<comment type="subcellular location">
    <subcellularLocation>
        <location evidence="1">Membrane</location>
        <topology evidence="1">Single-pass type I membrane protein</topology>
    </subcellularLocation>
</comment>
<sequence length="139" mass="15635">MSDGWGGSLKSTACQIPAATHRTLAAPYVLFGLGRSPNFVDELTIGAPRYSDNLAIRQHTLKQIVPNSRIVVIPPEDGNTHWLTRLYVTPSQLILQSLAVIALVCAMLLIVVAFLHYREKKEDRVERQQQSHRFHFDAM</sequence>
<evidence type="ECO:0000259" key="7">
    <source>
        <dbReference type="Pfam" id="PF23122"/>
    </source>
</evidence>
<dbReference type="InterPro" id="IPR024881">
    <property type="entry name" value="Tip"/>
</dbReference>
<keyword evidence="3 6" id="KW-1133">Transmembrane helix</keyword>
<dbReference type="AlphaFoldDB" id="A0A0B1RS60"/>
<dbReference type="Proteomes" id="UP000053660">
    <property type="component" value="Unassembled WGS sequence"/>
</dbReference>
<feature type="transmembrane region" description="Helical" evidence="6">
    <location>
        <begin position="93"/>
        <end position="117"/>
    </location>
</feature>
<proteinExistence type="predicted"/>
<evidence type="ECO:0000313" key="9">
    <source>
        <dbReference type="Proteomes" id="UP000053660"/>
    </source>
</evidence>
<dbReference type="EMBL" id="KN612283">
    <property type="protein sequence ID" value="KHJ75908.1"/>
    <property type="molecule type" value="Genomic_DNA"/>
</dbReference>
<evidence type="ECO:0000256" key="3">
    <source>
        <dbReference type="ARBA" id="ARBA00022989"/>
    </source>
</evidence>
<accession>A0A0B1RS60</accession>
<name>A0A0B1RS60_OESDE</name>
<keyword evidence="2 6" id="KW-0812">Transmembrane</keyword>
<evidence type="ECO:0000256" key="1">
    <source>
        <dbReference type="ARBA" id="ARBA00004479"/>
    </source>
</evidence>
<evidence type="ECO:0000256" key="2">
    <source>
        <dbReference type="ARBA" id="ARBA00022692"/>
    </source>
</evidence>
<organism evidence="8 9">
    <name type="scientific">Oesophagostomum dentatum</name>
    <name type="common">Nodular worm</name>
    <dbReference type="NCBI Taxonomy" id="61180"/>
    <lineage>
        <taxon>Eukaryota</taxon>
        <taxon>Metazoa</taxon>
        <taxon>Ecdysozoa</taxon>
        <taxon>Nematoda</taxon>
        <taxon>Chromadorea</taxon>
        <taxon>Rhabditida</taxon>
        <taxon>Rhabditina</taxon>
        <taxon>Rhabditomorpha</taxon>
        <taxon>Strongyloidea</taxon>
        <taxon>Strongylidae</taxon>
        <taxon>Oesophagostomum</taxon>
    </lineage>
</organism>
<evidence type="ECO:0000313" key="8">
    <source>
        <dbReference type="EMBL" id="KHJ75908.1"/>
    </source>
</evidence>
<evidence type="ECO:0000256" key="6">
    <source>
        <dbReference type="SAM" id="Phobius"/>
    </source>
</evidence>
<keyword evidence="9" id="KW-1185">Reference proteome</keyword>
<reference evidence="8 9" key="1">
    <citation type="submission" date="2014-03" db="EMBL/GenBank/DDBJ databases">
        <title>Draft genome of the hookworm Oesophagostomum dentatum.</title>
        <authorList>
            <person name="Mitreva M."/>
        </authorList>
    </citation>
    <scope>NUCLEOTIDE SEQUENCE [LARGE SCALE GENOMIC DNA]</scope>
    <source>
        <strain evidence="8 9">OD-Hann</strain>
    </source>
</reference>
<protein>
    <recommendedName>
        <fullName evidence="7">T-cell immunomodulatory protein TIP C2 domain-containing protein</fullName>
    </recommendedName>
</protein>
<evidence type="ECO:0000256" key="5">
    <source>
        <dbReference type="ARBA" id="ARBA00023180"/>
    </source>
</evidence>
<evidence type="ECO:0000256" key="4">
    <source>
        <dbReference type="ARBA" id="ARBA00023136"/>
    </source>
</evidence>
<dbReference type="OrthoDB" id="10250728at2759"/>
<keyword evidence="5" id="KW-0325">Glycoprotein</keyword>
<dbReference type="Pfam" id="PF23122">
    <property type="entry name" value="C2_ITFG1"/>
    <property type="match status" value="1"/>
</dbReference>
<dbReference type="InterPro" id="IPR057089">
    <property type="entry name" value="C2_TIP"/>
</dbReference>
<gene>
    <name evidence="8" type="ORF">OESDEN_24474</name>
</gene>